<organism evidence="1 2">
    <name type="scientific">Tetraparma gracilis</name>
    <dbReference type="NCBI Taxonomy" id="2962635"/>
    <lineage>
        <taxon>Eukaryota</taxon>
        <taxon>Sar</taxon>
        <taxon>Stramenopiles</taxon>
        <taxon>Ochrophyta</taxon>
        <taxon>Bolidophyceae</taxon>
        <taxon>Parmales</taxon>
        <taxon>Triparmaceae</taxon>
        <taxon>Tetraparma</taxon>
    </lineage>
</organism>
<gene>
    <name evidence="1" type="ORF">TeGR_g11323</name>
</gene>
<reference evidence="1 2" key="1">
    <citation type="journal article" date="2023" name="Commun. Biol.">
        <title>Genome analysis of Parmales, the sister group of diatoms, reveals the evolutionary specialization of diatoms from phago-mixotrophs to photoautotrophs.</title>
        <authorList>
            <person name="Ban H."/>
            <person name="Sato S."/>
            <person name="Yoshikawa S."/>
            <person name="Yamada K."/>
            <person name="Nakamura Y."/>
            <person name="Ichinomiya M."/>
            <person name="Sato N."/>
            <person name="Blanc-Mathieu R."/>
            <person name="Endo H."/>
            <person name="Kuwata A."/>
            <person name="Ogata H."/>
        </authorList>
    </citation>
    <scope>NUCLEOTIDE SEQUENCE [LARGE SCALE GENOMIC DNA]</scope>
</reference>
<protein>
    <submittedName>
        <fullName evidence="1">Uncharacterized protein</fullName>
    </submittedName>
</protein>
<sequence length="96" mass="10586">MDDAGFKHMDFLQCCKFAEGDSRILMTKMARDRLKLFAKEGDAGDAEEVELCKALAGGMEANVKAGMTKGAAWDAEFKTVYALADKVMERIMREGV</sequence>
<dbReference type="Proteomes" id="UP001165060">
    <property type="component" value="Unassembled WGS sequence"/>
</dbReference>
<evidence type="ECO:0000313" key="1">
    <source>
        <dbReference type="EMBL" id="GMI27480.1"/>
    </source>
</evidence>
<evidence type="ECO:0000313" key="2">
    <source>
        <dbReference type="Proteomes" id="UP001165060"/>
    </source>
</evidence>
<keyword evidence="2" id="KW-1185">Reference proteome</keyword>
<accession>A0ABQ6MJ60</accession>
<comment type="caution">
    <text evidence="1">The sequence shown here is derived from an EMBL/GenBank/DDBJ whole genome shotgun (WGS) entry which is preliminary data.</text>
</comment>
<proteinExistence type="predicted"/>
<dbReference type="EMBL" id="BRYB01005664">
    <property type="protein sequence ID" value="GMI27480.1"/>
    <property type="molecule type" value="Genomic_DNA"/>
</dbReference>
<name>A0ABQ6MJ60_9STRA</name>